<reference evidence="9 10" key="1">
    <citation type="submission" date="2023-11" db="EMBL/GenBank/DDBJ databases">
        <title>An acidophilic fungus is an integral part of prey digestion in a carnivorous sundew plant.</title>
        <authorList>
            <person name="Tsai I.J."/>
        </authorList>
    </citation>
    <scope>NUCLEOTIDE SEQUENCE [LARGE SCALE GENOMIC DNA]</scope>
    <source>
        <strain evidence="9">169a</strain>
    </source>
</reference>
<evidence type="ECO:0000313" key="10">
    <source>
        <dbReference type="Proteomes" id="UP001303373"/>
    </source>
</evidence>
<proteinExistence type="inferred from homology"/>
<feature type="domain" description="Major facilitator superfamily (MFS) profile" evidence="8">
    <location>
        <begin position="180"/>
        <end position="623"/>
    </location>
</feature>
<dbReference type="PROSITE" id="PS00217">
    <property type="entry name" value="SUGAR_TRANSPORT_2"/>
    <property type="match status" value="1"/>
</dbReference>
<dbReference type="GO" id="GO:0005351">
    <property type="term" value="F:carbohydrate:proton symporter activity"/>
    <property type="evidence" value="ECO:0007669"/>
    <property type="project" value="TreeGrafter"/>
</dbReference>
<dbReference type="FunFam" id="1.20.1250.20:FF:000078">
    <property type="entry name" value="MFS maltose transporter, putative"/>
    <property type="match status" value="1"/>
</dbReference>
<dbReference type="InterPro" id="IPR036259">
    <property type="entry name" value="MFS_trans_sf"/>
</dbReference>
<dbReference type="PANTHER" id="PTHR48022">
    <property type="entry name" value="PLASTIDIC GLUCOSE TRANSPORTER 4"/>
    <property type="match status" value="1"/>
</dbReference>
<keyword evidence="10" id="KW-1185">Reference proteome</keyword>
<organism evidence="9 10">
    <name type="scientific">Acrodontium crateriforme</name>
    <dbReference type="NCBI Taxonomy" id="150365"/>
    <lineage>
        <taxon>Eukaryota</taxon>
        <taxon>Fungi</taxon>
        <taxon>Dikarya</taxon>
        <taxon>Ascomycota</taxon>
        <taxon>Pezizomycotina</taxon>
        <taxon>Dothideomycetes</taxon>
        <taxon>Dothideomycetidae</taxon>
        <taxon>Mycosphaerellales</taxon>
        <taxon>Teratosphaeriaceae</taxon>
        <taxon>Acrodontium</taxon>
    </lineage>
</organism>
<protein>
    <recommendedName>
        <fullName evidence="8">Major facilitator superfamily (MFS) profile domain-containing protein</fullName>
    </recommendedName>
</protein>
<name>A0AAQ3R5P0_9PEZI</name>
<dbReference type="GO" id="GO:0016020">
    <property type="term" value="C:membrane"/>
    <property type="evidence" value="ECO:0007669"/>
    <property type="project" value="UniProtKB-SubCell"/>
</dbReference>
<keyword evidence="4 7" id="KW-0812">Transmembrane</keyword>
<feature type="transmembrane region" description="Helical" evidence="7">
    <location>
        <begin position="601"/>
        <end position="619"/>
    </location>
</feature>
<dbReference type="PROSITE" id="PS50850">
    <property type="entry name" value="MFS"/>
    <property type="match status" value="1"/>
</dbReference>
<dbReference type="Proteomes" id="UP001303373">
    <property type="component" value="Chromosome 8"/>
</dbReference>
<gene>
    <name evidence="9" type="ORF">R9X50_00514500</name>
</gene>
<evidence type="ECO:0000256" key="3">
    <source>
        <dbReference type="ARBA" id="ARBA00022448"/>
    </source>
</evidence>
<dbReference type="PANTHER" id="PTHR48022:SF57">
    <property type="entry name" value="MALTOSE TRANSPORTER, PUTATIVE (AFU_ORTHOLOGUE AFUA_4G00150)-RELATED"/>
    <property type="match status" value="1"/>
</dbReference>
<dbReference type="InterPro" id="IPR003663">
    <property type="entry name" value="Sugar/inositol_transpt"/>
</dbReference>
<evidence type="ECO:0000256" key="1">
    <source>
        <dbReference type="ARBA" id="ARBA00004141"/>
    </source>
</evidence>
<dbReference type="NCBIfam" id="TIGR00879">
    <property type="entry name" value="SP"/>
    <property type="match status" value="1"/>
</dbReference>
<comment type="subcellular location">
    <subcellularLocation>
        <location evidence="1">Membrane</location>
        <topology evidence="1">Multi-pass membrane protein</topology>
    </subcellularLocation>
</comment>
<feature type="transmembrane region" description="Helical" evidence="7">
    <location>
        <begin position="324"/>
        <end position="343"/>
    </location>
</feature>
<feature type="transmembrane region" description="Helical" evidence="7">
    <location>
        <begin position="572"/>
        <end position="589"/>
    </location>
</feature>
<dbReference type="EMBL" id="CP138587">
    <property type="protein sequence ID" value="WPH02286.1"/>
    <property type="molecule type" value="Genomic_DNA"/>
</dbReference>
<evidence type="ECO:0000313" key="9">
    <source>
        <dbReference type="EMBL" id="WPH02286.1"/>
    </source>
</evidence>
<feature type="transmembrane region" description="Helical" evidence="7">
    <location>
        <begin position="179"/>
        <end position="207"/>
    </location>
</feature>
<keyword evidence="6 7" id="KW-0472">Membrane</keyword>
<keyword evidence="5 7" id="KW-1133">Transmembrane helix</keyword>
<feature type="transmembrane region" description="Helical" evidence="7">
    <location>
        <begin position="529"/>
        <end position="551"/>
    </location>
</feature>
<feature type="transmembrane region" description="Helical" evidence="7">
    <location>
        <begin position="259"/>
        <end position="278"/>
    </location>
</feature>
<dbReference type="InterPro" id="IPR050360">
    <property type="entry name" value="MFS_Sugar_Transporters"/>
</dbReference>
<keyword evidence="3" id="KW-0813">Transport</keyword>
<sequence length="654" mass="72245">MQAPLAIPRLAAYSPEKYESWWVNGGRVGRCPPPAAPRGVVVTRIWDGFSPDAEISTCASAIPHDPVLLVDFSPRRIWGSYPSLDFELRLDCLFAVFVSSAPSLQFHFACSRDRQPSPVMEDDFESKAHNAQEVEDRQNSVYAEKSDVADYKADAIEAENTEHNMTVMEAVKAYPMASFWAFVISCTIIMESYDVFLIGNFVALPAFEQKYGIPVPNSNPQTYTLQASWQGALQVSGQLGALIGVFLAGPLTSAVGYRWATLIGLMLLNVFIFSFYFAESLPVIFVAQLLEGLPWGIFIANAPAYCSEIVPIKLRAPATQMLQMFWAIGSIIVGAVTFVYNGVEGPRAYRIPIALQWMFPTPLAILIFFAPESPWWLVRKGRLEEAAKSVVRLGRKSRVNPTETVAMMRRVIEFEKTDHKPSHIELFKGTDLRRTLIVCGVYAAQNLTGNLIANQAVQFFKQAGITTNTAFALGLITSALQMIFVMLSWILTSFFGRRSIYLWGSAVNTILLFALGIAASVGASNAASLAQASLGLIVSVLFTLGPAPASWVIIGETSAIRLRPLTTGMGRAVYYIVEIPCIFLASYMLNPTGGNLGGKCGYVWAGTGLFCLIVAYFELPEMRGRSYREIDIMFKRRIPARKWKKVDIDINADE</sequence>
<evidence type="ECO:0000256" key="6">
    <source>
        <dbReference type="ARBA" id="ARBA00023136"/>
    </source>
</evidence>
<evidence type="ECO:0000256" key="2">
    <source>
        <dbReference type="ARBA" id="ARBA00010992"/>
    </source>
</evidence>
<feature type="transmembrane region" description="Helical" evidence="7">
    <location>
        <begin position="227"/>
        <end position="247"/>
    </location>
</feature>
<feature type="transmembrane region" description="Helical" evidence="7">
    <location>
        <begin position="349"/>
        <end position="370"/>
    </location>
</feature>
<evidence type="ECO:0000256" key="7">
    <source>
        <dbReference type="SAM" id="Phobius"/>
    </source>
</evidence>
<evidence type="ECO:0000259" key="8">
    <source>
        <dbReference type="PROSITE" id="PS50850"/>
    </source>
</evidence>
<dbReference type="InterPro" id="IPR020846">
    <property type="entry name" value="MFS_dom"/>
</dbReference>
<accession>A0AAQ3R5P0</accession>
<feature type="transmembrane region" description="Helical" evidence="7">
    <location>
        <begin position="500"/>
        <end position="523"/>
    </location>
</feature>
<dbReference type="Gene3D" id="1.20.1250.20">
    <property type="entry name" value="MFS general substrate transporter like domains"/>
    <property type="match status" value="1"/>
</dbReference>
<dbReference type="Pfam" id="PF00083">
    <property type="entry name" value="Sugar_tr"/>
    <property type="match status" value="1"/>
</dbReference>
<evidence type="ECO:0000256" key="4">
    <source>
        <dbReference type="ARBA" id="ARBA00022692"/>
    </source>
</evidence>
<dbReference type="InterPro" id="IPR005829">
    <property type="entry name" value="Sugar_transporter_CS"/>
</dbReference>
<dbReference type="AlphaFoldDB" id="A0AAQ3R5P0"/>
<dbReference type="SUPFAM" id="SSF103473">
    <property type="entry name" value="MFS general substrate transporter"/>
    <property type="match status" value="1"/>
</dbReference>
<comment type="similarity">
    <text evidence="2">Belongs to the major facilitator superfamily. Sugar transporter (TC 2.A.1.1) family.</text>
</comment>
<dbReference type="InterPro" id="IPR005828">
    <property type="entry name" value="MFS_sugar_transport-like"/>
</dbReference>
<evidence type="ECO:0000256" key="5">
    <source>
        <dbReference type="ARBA" id="ARBA00022989"/>
    </source>
</evidence>
<feature type="transmembrane region" description="Helical" evidence="7">
    <location>
        <begin position="469"/>
        <end position="491"/>
    </location>
</feature>